<organism evidence="1 2">
    <name type="scientific">Caenispirillum salinarum AK4</name>
    <dbReference type="NCBI Taxonomy" id="1238182"/>
    <lineage>
        <taxon>Bacteria</taxon>
        <taxon>Pseudomonadati</taxon>
        <taxon>Pseudomonadota</taxon>
        <taxon>Alphaproteobacteria</taxon>
        <taxon>Rhodospirillales</taxon>
        <taxon>Novispirillaceae</taxon>
        <taxon>Caenispirillum</taxon>
    </lineage>
</organism>
<dbReference type="eggNOG" id="COG0780">
    <property type="taxonomic scope" value="Bacteria"/>
</dbReference>
<dbReference type="EMBL" id="ANHY01000051">
    <property type="protein sequence ID" value="EKV25882.1"/>
    <property type="molecule type" value="Genomic_DNA"/>
</dbReference>
<evidence type="ECO:0000313" key="2">
    <source>
        <dbReference type="Proteomes" id="UP000009881"/>
    </source>
</evidence>
<proteinExistence type="predicted"/>
<dbReference type="Proteomes" id="UP000009881">
    <property type="component" value="Unassembled WGS sequence"/>
</dbReference>
<name>K9GLF6_9PROT</name>
<keyword evidence="2" id="KW-1185">Reference proteome</keyword>
<dbReference type="AlphaFoldDB" id="K9GLF6"/>
<comment type="caution">
    <text evidence="1">The sequence shown here is derived from an EMBL/GenBank/DDBJ whole genome shotgun (WGS) entry which is preliminary data.</text>
</comment>
<reference evidence="1 2" key="1">
    <citation type="journal article" date="2013" name="Genome Announc.">
        <title>Draft Genome Sequence of an Alphaproteobacterium, Caenispirillum salinarum AK4(T), Isolated from a Solar Saltern.</title>
        <authorList>
            <person name="Khatri I."/>
            <person name="Singh A."/>
            <person name="Korpole S."/>
            <person name="Pinnaka A.K."/>
            <person name="Subramanian S."/>
        </authorList>
    </citation>
    <scope>NUCLEOTIDE SEQUENCE [LARGE SCALE GENOMIC DNA]</scope>
    <source>
        <strain evidence="1 2">AK4</strain>
    </source>
</reference>
<gene>
    <name evidence="1" type="ORF">C882_3639</name>
</gene>
<sequence>MRTAANPEPGLDYLVTLRAPLSTGAAVEVRYVPDREVLDAAALGAYLDALPGQDAAGPEALAALLLGDLLNELLPRWVRVAVTPPPLGELTQSIVMEDRRPGWDNPPLLARLAPL</sequence>
<accession>K9GLF6</accession>
<dbReference type="STRING" id="1238182.C882_3639"/>
<evidence type="ECO:0000313" key="1">
    <source>
        <dbReference type="EMBL" id="EKV25882.1"/>
    </source>
</evidence>
<protein>
    <submittedName>
        <fullName evidence="1">Uncharacterized protein</fullName>
    </submittedName>
</protein>